<feature type="compositionally biased region" description="Low complexity" evidence="1">
    <location>
        <begin position="118"/>
        <end position="130"/>
    </location>
</feature>
<feature type="compositionally biased region" description="Basic residues" evidence="1">
    <location>
        <begin position="439"/>
        <end position="452"/>
    </location>
</feature>
<feature type="region of interest" description="Disordered" evidence="1">
    <location>
        <begin position="77"/>
        <end position="461"/>
    </location>
</feature>
<feature type="compositionally biased region" description="Acidic residues" evidence="1">
    <location>
        <begin position="394"/>
        <end position="415"/>
    </location>
</feature>
<feature type="compositionally biased region" description="Basic and acidic residues" evidence="1">
    <location>
        <begin position="1109"/>
        <end position="1119"/>
    </location>
</feature>
<feature type="compositionally biased region" description="Polar residues" evidence="1">
    <location>
        <begin position="227"/>
        <end position="238"/>
    </location>
</feature>
<accession>A0A9W5TB68</accession>
<evidence type="ECO:0000256" key="2">
    <source>
        <dbReference type="SAM" id="SignalP"/>
    </source>
</evidence>
<feature type="compositionally biased region" description="Basic and acidic residues" evidence="1">
    <location>
        <begin position="420"/>
        <end position="438"/>
    </location>
</feature>
<evidence type="ECO:0000313" key="4">
    <source>
        <dbReference type="EMBL" id="GFE54994.1"/>
    </source>
</evidence>
<protein>
    <submittedName>
        <fullName evidence="4">Perforin PLP1, putative</fullName>
    </submittedName>
</protein>
<feature type="compositionally biased region" description="Basic and acidic residues" evidence="1">
    <location>
        <begin position="1045"/>
        <end position="1069"/>
    </location>
</feature>
<feature type="compositionally biased region" description="Acidic residues" evidence="1">
    <location>
        <begin position="339"/>
        <end position="348"/>
    </location>
</feature>
<feature type="compositionally biased region" description="Basic and acidic residues" evidence="1">
    <location>
        <begin position="842"/>
        <end position="863"/>
    </location>
</feature>
<reference evidence="4" key="1">
    <citation type="submission" date="2019-12" db="EMBL/GenBank/DDBJ databases">
        <title>Genome sequence of Babesia ovis.</title>
        <authorList>
            <person name="Yamagishi J."/>
            <person name="Sevinc F."/>
            <person name="Xuan X."/>
        </authorList>
    </citation>
    <scope>NUCLEOTIDE SEQUENCE</scope>
    <source>
        <strain evidence="4">Selcuk</strain>
    </source>
</reference>
<feature type="compositionally biased region" description="Polar residues" evidence="1">
    <location>
        <begin position="951"/>
        <end position="961"/>
    </location>
</feature>
<feature type="compositionally biased region" description="Low complexity" evidence="1">
    <location>
        <begin position="1170"/>
        <end position="1180"/>
    </location>
</feature>
<feature type="compositionally biased region" description="Polar residues" evidence="1">
    <location>
        <begin position="186"/>
        <end position="195"/>
    </location>
</feature>
<feature type="region of interest" description="Disordered" evidence="1">
    <location>
        <begin position="537"/>
        <end position="558"/>
    </location>
</feature>
<feature type="compositionally biased region" description="Acidic residues" evidence="1">
    <location>
        <begin position="299"/>
        <end position="320"/>
    </location>
</feature>
<feature type="compositionally biased region" description="Basic residues" evidence="1">
    <location>
        <begin position="325"/>
        <end position="334"/>
    </location>
</feature>
<dbReference type="InterPro" id="IPR020864">
    <property type="entry name" value="MACPF"/>
</dbReference>
<feature type="compositionally biased region" description="Polar residues" evidence="1">
    <location>
        <begin position="811"/>
        <end position="823"/>
    </location>
</feature>
<feature type="compositionally biased region" description="Basic and acidic residues" evidence="1">
    <location>
        <begin position="1154"/>
        <end position="1168"/>
    </location>
</feature>
<dbReference type="Pfam" id="PF01823">
    <property type="entry name" value="MACPF"/>
    <property type="match status" value="1"/>
</dbReference>
<comment type="caution">
    <text evidence="4">The sequence shown here is derived from an EMBL/GenBank/DDBJ whole genome shotgun (WGS) entry which is preliminary data.</text>
</comment>
<feature type="compositionally biased region" description="Polar residues" evidence="1">
    <location>
        <begin position="716"/>
        <end position="726"/>
    </location>
</feature>
<feature type="domain" description="MACPF" evidence="3">
    <location>
        <begin position="1207"/>
        <end position="1554"/>
    </location>
</feature>
<keyword evidence="5" id="KW-1185">Reference proteome</keyword>
<feature type="compositionally biased region" description="Basic and acidic residues" evidence="1">
    <location>
        <begin position="750"/>
        <end position="765"/>
    </location>
</feature>
<feature type="compositionally biased region" description="Basic and acidic residues" evidence="1">
    <location>
        <begin position="1000"/>
        <end position="1014"/>
    </location>
</feature>
<feature type="compositionally biased region" description="Acidic residues" evidence="1">
    <location>
        <begin position="1098"/>
        <end position="1108"/>
    </location>
</feature>
<feature type="region of interest" description="Disordered" evidence="1">
    <location>
        <begin position="666"/>
        <end position="1185"/>
    </location>
</feature>
<feature type="compositionally biased region" description="Basic and acidic residues" evidence="1">
    <location>
        <begin position="360"/>
        <end position="386"/>
    </location>
</feature>
<feature type="compositionally biased region" description="Low complexity" evidence="1">
    <location>
        <begin position="267"/>
        <end position="289"/>
    </location>
</feature>
<dbReference type="OrthoDB" id="5954510at2759"/>
<dbReference type="Proteomes" id="UP001057455">
    <property type="component" value="Unassembled WGS sequence"/>
</dbReference>
<organism evidence="4 5">
    <name type="scientific">Babesia ovis</name>
    <dbReference type="NCBI Taxonomy" id="5869"/>
    <lineage>
        <taxon>Eukaryota</taxon>
        <taxon>Sar</taxon>
        <taxon>Alveolata</taxon>
        <taxon>Apicomplexa</taxon>
        <taxon>Aconoidasida</taxon>
        <taxon>Piroplasmida</taxon>
        <taxon>Babesiidae</taxon>
        <taxon>Babesia</taxon>
    </lineage>
</organism>
<evidence type="ECO:0000259" key="3">
    <source>
        <dbReference type="PROSITE" id="PS51412"/>
    </source>
</evidence>
<proteinExistence type="predicted"/>
<evidence type="ECO:0000313" key="5">
    <source>
        <dbReference type="Proteomes" id="UP001057455"/>
    </source>
</evidence>
<dbReference type="EMBL" id="BLIY01000017">
    <property type="protein sequence ID" value="GFE54994.1"/>
    <property type="molecule type" value="Genomic_DNA"/>
</dbReference>
<dbReference type="PROSITE" id="PS51412">
    <property type="entry name" value="MACPF_2"/>
    <property type="match status" value="1"/>
</dbReference>
<feature type="compositionally biased region" description="Polar residues" evidence="1">
    <location>
        <begin position="98"/>
        <end position="117"/>
    </location>
</feature>
<feature type="compositionally biased region" description="Acidic residues" evidence="1">
    <location>
        <begin position="869"/>
        <end position="883"/>
    </location>
</feature>
<feature type="compositionally biased region" description="Basic residues" evidence="1">
    <location>
        <begin position="766"/>
        <end position="780"/>
    </location>
</feature>
<feature type="chain" id="PRO_5040919673" evidence="2">
    <location>
        <begin position="26"/>
        <end position="1554"/>
    </location>
</feature>
<feature type="compositionally biased region" description="Polar residues" evidence="1">
    <location>
        <begin position="131"/>
        <end position="146"/>
    </location>
</feature>
<name>A0A9W5TB68_BABOV</name>
<keyword evidence="2" id="KW-0732">Signal</keyword>
<feature type="region of interest" description="Disordered" evidence="1">
    <location>
        <begin position="611"/>
        <end position="631"/>
    </location>
</feature>
<sequence length="1554" mass="175884">MKLLYASVFAVFSVVLSPSSIYVVGRPQGDDEYGSYSYGTDMPVSHAYDKLSDPSNEDNGYDYGVSVESNQRAIYIDDDHEDDVVHHDTTSDDEDEQTNYNFEGEQSSNSNNQGEQTNYDNYPNQQPNYDSYQDQQTNYNSYQDRQPGTYGRYQDQQPNYDNDEDKQRTYDNYEDQPQDYDRYKENNYQNDYQTTGDKENQYGSSYLELYSRDEESSPIRHPGKTEAASSNAKRSSGVRNGVKSSVMKGRPNAVKSTTSQKSIRPLKSGSGSENGLKSGSSKKLGSRWGSRSKKSSGGDSEDNEDNIVEEESDDEEEDDTETKPKSKRKTSSSRRKADDEDEEEMEEESPSRKRRQVGSKSHDADSKITNDDFDEAMRLLEKENQKYKQALSELGDDEEEEDQDIMDLDENDDENQMGKSPRDEERRRKRKSDKDAIKAFRKNRPYAQRHSRNNQQTSKDNANLLELSATKFGNNIWDMQRHGYQGRLQKPYEIHFLPVNTPMGYSDVRQSISAMDNAINQQIMVDDNFLQISSRVDSGTHQSNKSAGSKDKGKKKKGVFRKVMKKTGKGFKKVGSGIGNAVDGIGDAIGDIDIDGDKKFDINIDLRTRRKEQRENTKERDDEPTFPKAEKAVEPVLDDTKLGGNQLDEQNPMAIQDDGSIQDQAASPIGIADNGPNAMDTQSGFVDDMTGMQSGGDHGGDMPMDMNDTTTDPDYQQASMEDSVNDPSAMYDSTEGASFSDAGNPAMGLDEDHQMPDSRKSDRNHRGGNKKHNKPRKQKMRHIESNDEQQTEGTSSDYGATGDDGGVHVDQATNDQYEQTNGDDQPVDGSMGQGIGTDEEGIDHMDYSDGGDHEETNGEEYLRHPSTYDVDDSEENSDYDNDQENNNQYDETNEDQNASYSTEDDSGSQMDPAYNQYDETDGDQNVAYSTEDDSGSQMDPAYNQYDETDGDQNPSNSNNDTSYDKSQRQESYTHSNIDHSEIEPPSEDEYTNASDDETNREDVQHDNHEDKEQSMEIDDAEQVNPTNYDDGIREDPKLHQRNKKEKTNHVRERYKKLEREDRENEETPHYRKRHNQQRDDNEYDIDVGNDSSVRTIDDTDDIDGDSEQPDDHDINREPNDDYEEDQHVSSWSKYDDDEEEDRRSNDDSEDEQDEERRGKYDSYERDVADVGDLSSSNSSDSPEDSTHRAIMQFDDYDDDQIVEEDGDIGYVTDHFESPSGLEYLGAGYDLIKGNPLGDTISLLDPGYRANIIQMHWRDDDESVSNSRHYIQPKGAWIRPYISCHKGETVSELAKEKSMENALSVDAEVSTAFPGDTVKFAASLNYNNMKKAQESKGLNTYVARSYCFNYVAGIPMSIRWDFTEAFDIAMRTLPKSFEQHQDGYRCLPSEYRNNPRSQGCKKLGVAAWMKLFTIFGTHVTTKVYLGGKMQTIIETNASQEADLAKQGFDVKAELSIQAKAAMVDTSVSASVSKNMTKDKNSLDSKRSQFVIGGDIYGDGHSLQFNEWAETVENYSMPIKAEYTPLAIFMGPDYLKAYSDAYVYYGKVLLGNVKKQ</sequence>
<feature type="compositionally biased region" description="Low complexity" evidence="1">
    <location>
        <begin position="701"/>
        <end position="714"/>
    </location>
</feature>
<evidence type="ECO:0000256" key="1">
    <source>
        <dbReference type="SAM" id="MobiDB-lite"/>
    </source>
</evidence>
<feature type="signal peptide" evidence="2">
    <location>
        <begin position="1"/>
        <end position="25"/>
    </location>
</feature>
<gene>
    <name evidence="4" type="ORF">BaOVIS_023980</name>
</gene>
<feature type="compositionally biased region" description="Acidic residues" evidence="1">
    <location>
        <begin position="984"/>
        <end position="999"/>
    </location>
</feature>